<feature type="transmembrane region" description="Helical" evidence="1">
    <location>
        <begin position="189"/>
        <end position="206"/>
    </location>
</feature>
<protein>
    <submittedName>
        <fullName evidence="2">Uncharacterized protein</fullName>
    </submittedName>
</protein>
<evidence type="ECO:0000313" key="2">
    <source>
        <dbReference type="EMBL" id="SNR80064.1"/>
    </source>
</evidence>
<feature type="transmembrane region" description="Helical" evidence="1">
    <location>
        <begin position="146"/>
        <end position="169"/>
    </location>
</feature>
<evidence type="ECO:0000256" key="1">
    <source>
        <dbReference type="SAM" id="Phobius"/>
    </source>
</evidence>
<feature type="transmembrane region" description="Helical" evidence="1">
    <location>
        <begin position="40"/>
        <end position="59"/>
    </location>
</feature>
<dbReference type="AlphaFoldDB" id="A0A238ZBH0"/>
<dbReference type="Proteomes" id="UP000198348">
    <property type="component" value="Unassembled WGS sequence"/>
</dbReference>
<reference evidence="2 3" key="1">
    <citation type="submission" date="2017-06" db="EMBL/GenBank/DDBJ databases">
        <authorList>
            <person name="Kim H.J."/>
            <person name="Triplett B.A."/>
        </authorList>
    </citation>
    <scope>NUCLEOTIDE SEQUENCE [LARGE SCALE GENOMIC DNA]</scope>
    <source>
        <strain evidence="2 3">DSM 45207</strain>
    </source>
</reference>
<organism evidence="2 3">
    <name type="scientific">Haloechinothrix alba</name>
    <dbReference type="NCBI Taxonomy" id="664784"/>
    <lineage>
        <taxon>Bacteria</taxon>
        <taxon>Bacillati</taxon>
        <taxon>Actinomycetota</taxon>
        <taxon>Actinomycetes</taxon>
        <taxon>Pseudonocardiales</taxon>
        <taxon>Pseudonocardiaceae</taxon>
        <taxon>Haloechinothrix</taxon>
    </lineage>
</organism>
<evidence type="ECO:0000313" key="3">
    <source>
        <dbReference type="Proteomes" id="UP000198348"/>
    </source>
</evidence>
<dbReference type="RefSeq" id="WP_089302813.1">
    <property type="nucleotide sequence ID" value="NZ_FZNW01000020.1"/>
</dbReference>
<feature type="transmembrane region" description="Helical" evidence="1">
    <location>
        <begin position="114"/>
        <end position="134"/>
    </location>
</feature>
<sequence length="216" mass="22476">MSSAGLIVRALGRVGDAVDASVRAPAQVPRTLRTVLAHRAYRGLALLVGSAVLVLYLTANGDLAFSVSDRWSGTPFAQLAESGPFDTRAPYLFEPLLVLHPGAHIAVFLSPMNILLGAVVAGLVGCNIAVAAYTAKHAVACRRPGYSGILAAAPAFLLGFACCVPTFLLAIGSGVAATLTPVLVPLRPIFYPLTLVLLGAVLVWTVRRSRAMTSAM</sequence>
<keyword evidence="1" id="KW-1133">Transmembrane helix</keyword>
<keyword evidence="3" id="KW-1185">Reference proteome</keyword>
<proteinExistence type="predicted"/>
<gene>
    <name evidence="2" type="ORF">SAMN06265360_12023</name>
</gene>
<keyword evidence="1" id="KW-0472">Membrane</keyword>
<keyword evidence="1" id="KW-0812">Transmembrane</keyword>
<dbReference type="OrthoDB" id="4338815at2"/>
<dbReference type="EMBL" id="FZNW01000020">
    <property type="protein sequence ID" value="SNR80064.1"/>
    <property type="molecule type" value="Genomic_DNA"/>
</dbReference>
<name>A0A238ZBH0_9PSEU</name>
<accession>A0A238ZBH0</accession>